<name>A0A2Z7AJS0_9LAMI</name>
<dbReference type="AlphaFoldDB" id="A0A2Z7AJS0"/>
<dbReference type="InterPro" id="IPR036855">
    <property type="entry name" value="Znf_CCCH_sf"/>
</dbReference>
<feature type="domain" description="C3H1-type" evidence="7">
    <location>
        <begin position="466"/>
        <end position="489"/>
    </location>
</feature>
<evidence type="ECO:0000256" key="1">
    <source>
        <dbReference type="ARBA" id="ARBA00022723"/>
    </source>
</evidence>
<evidence type="ECO:0000256" key="4">
    <source>
        <dbReference type="ARBA" id="ARBA00022833"/>
    </source>
</evidence>
<keyword evidence="2" id="KW-0677">Repeat</keyword>
<dbReference type="Proteomes" id="UP000250235">
    <property type="component" value="Unassembled WGS sequence"/>
</dbReference>
<dbReference type="GO" id="GO:0003723">
    <property type="term" value="F:RNA binding"/>
    <property type="evidence" value="ECO:0007669"/>
    <property type="project" value="InterPro"/>
</dbReference>
<dbReference type="OrthoDB" id="411372at2759"/>
<feature type="zinc finger region" description="C3H1-type" evidence="5">
    <location>
        <begin position="407"/>
        <end position="434"/>
    </location>
</feature>
<feature type="domain" description="C3H1-type" evidence="7">
    <location>
        <begin position="407"/>
        <end position="434"/>
    </location>
</feature>
<dbReference type="SMART" id="SM00356">
    <property type="entry name" value="ZnF_C3H1"/>
    <property type="match status" value="3"/>
</dbReference>
<evidence type="ECO:0000259" key="7">
    <source>
        <dbReference type="PROSITE" id="PS50103"/>
    </source>
</evidence>
<reference evidence="8 9" key="1">
    <citation type="journal article" date="2015" name="Proc. Natl. Acad. Sci. U.S.A.">
        <title>The resurrection genome of Boea hygrometrica: A blueprint for survival of dehydration.</title>
        <authorList>
            <person name="Xiao L."/>
            <person name="Yang G."/>
            <person name="Zhang L."/>
            <person name="Yang X."/>
            <person name="Zhao S."/>
            <person name="Ji Z."/>
            <person name="Zhou Q."/>
            <person name="Hu M."/>
            <person name="Wang Y."/>
            <person name="Chen M."/>
            <person name="Xu Y."/>
            <person name="Jin H."/>
            <person name="Xiao X."/>
            <person name="Hu G."/>
            <person name="Bao F."/>
            <person name="Hu Y."/>
            <person name="Wan P."/>
            <person name="Li L."/>
            <person name="Deng X."/>
            <person name="Kuang T."/>
            <person name="Xiang C."/>
            <person name="Zhu J.K."/>
            <person name="Oliver M.J."/>
            <person name="He Y."/>
        </authorList>
    </citation>
    <scope>NUCLEOTIDE SEQUENCE [LARGE SCALE GENOMIC DNA]</scope>
    <source>
        <strain evidence="9">cv. XS01</strain>
    </source>
</reference>
<dbReference type="GO" id="GO:0005634">
    <property type="term" value="C:nucleus"/>
    <property type="evidence" value="ECO:0007669"/>
    <property type="project" value="TreeGrafter"/>
</dbReference>
<protein>
    <submittedName>
        <fullName evidence="8">Zinc finger CCCH domain-containing protein 65</fullName>
    </submittedName>
</protein>
<sequence>MSEAAALSFPPHRRRPIRSQTYLNLVQLLSHCHADSSQLNDSSKDGGLRRGCSQSIHSNRGELKSAELLVPNDILVQVTGTDKSIENAGFHDGASNDERTMVLELGCANLATDGEEVVTHPDSMSCGDLLVGGNLPGGSVFQIAKEQKTPDGVDVGSMGQLTVDKEFSIDDFSEVLDSCFGGDMVSEVSKSGYSGKENNSSLEVNTSKEFERVVQLKGMELEKLVSTSAVDEEIEEGEIYVEAGACDLLIDPLSDNATSLGRIAIHTSEENGCKEDFTCNSKDQIFPRHCAYMDKEIACVKVEHILSSRPLQDIQSQRSADDDMETQGFDAIPTYSETLPLIDVIRQKHINDSPISAITKKEEYGGTNQRNGSSAKERNAAKKRKKRAEKNRKLGVKRLKLQTVSKPKKIVYCRHYLQGRCHEGEKCKFSHDTTPLTKSKPCGHFARNSCMKGDDCPYDHQLSKYPCNNYTSTGFCSRGADCLFSHKILENQILSVTHNASKPDLKSEQPKGQEKAGSFTASIVSRPEVKLLPQLYKSNSSNSSDILTSNQKDDAKLFSPGKSGKSTAKFVAKPFSRSVTHAPKGVCFLTDSSRGKNSKLKLDETVLKSGDAVEVVHEANSEVPSSTDKLNETSNELTSSKPRGVNFLSFTQSSLDGSSFKTFSNRCSDGFEEAGKLVTGDLADRKQTHTSPKNGQFVEDCGQTSQNVTDLSWNLNGSANRTPAPITLHINPVSRDKNQSDGSSLGESDDNKDGTFSKSTEEKRTTPCKLPVNTHLLLPFGGSCDQSASARYPQSRSSSFKTSLLSNTPSLVQKAVQSTLALAAKFEFDIKPVHQPL</sequence>
<keyword evidence="9" id="KW-1185">Reference proteome</keyword>
<gene>
    <name evidence="8" type="ORF">F511_17633</name>
</gene>
<keyword evidence="1 5" id="KW-0479">Metal-binding</keyword>
<feature type="compositionally biased region" description="Basic and acidic residues" evidence="6">
    <location>
        <begin position="749"/>
        <end position="765"/>
    </location>
</feature>
<dbReference type="Gene3D" id="4.10.1000.10">
    <property type="entry name" value="Zinc finger, CCCH-type"/>
    <property type="match status" value="1"/>
</dbReference>
<dbReference type="EMBL" id="KV014880">
    <property type="protein sequence ID" value="KZV21608.1"/>
    <property type="molecule type" value="Genomic_DNA"/>
</dbReference>
<evidence type="ECO:0000256" key="2">
    <source>
        <dbReference type="ARBA" id="ARBA00022737"/>
    </source>
</evidence>
<organism evidence="8 9">
    <name type="scientific">Dorcoceras hygrometricum</name>
    <dbReference type="NCBI Taxonomy" id="472368"/>
    <lineage>
        <taxon>Eukaryota</taxon>
        <taxon>Viridiplantae</taxon>
        <taxon>Streptophyta</taxon>
        <taxon>Embryophyta</taxon>
        <taxon>Tracheophyta</taxon>
        <taxon>Spermatophyta</taxon>
        <taxon>Magnoliopsida</taxon>
        <taxon>eudicotyledons</taxon>
        <taxon>Gunneridae</taxon>
        <taxon>Pentapetalae</taxon>
        <taxon>asterids</taxon>
        <taxon>lamiids</taxon>
        <taxon>Lamiales</taxon>
        <taxon>Gesneriaceae</taxon>
        <taxon>Didymocarpoideae</taxon>
        <taxon>Trichosporeae</taxon>
        <taxon>Loxocarpinae</taxon>
        <taxon>Dorcoceras</taxon>
    </lineage>
</organism>
<accession>A0A2Z7AJS0</accession>
<dbReference type="InterPro" id="IPR045124">
    <property type="entry name" value="Su(sable)-like"/>
</dbReference>
<feature type="region of interest" description="Disordered" evidence="6">
    <location>
        <begin position="500"/>
        <end position="520"/>
    </location>
</feature>
<feature type="domain" description="C3H1-type" evidence="7">
    <location>
        <begin position="436"/>
        <end position="463"/>
    </location>
</feature>
<evidence type="ECO:0000256" key="6">
    <source>
        <dbReference type="SAM" id="MobiDB-lite"/>
    </source>
</evidence>
<proteinExistence type="predicted"/>
<keyword evidence="4 5" id="KW-0862">Zinc</keyword>
<dbReference type="PANTHER" id="PTHR13119:SF12">
    <property type="entry name" value="PROTEIN SUPPRESSOR OF SABLE"/>
    <property type="match status" value="1"/>
</dbReference>
<dbReference type="GO" id="GO:0008270">
    <property type="term" value="F:zinc ion binding"/>
    <property type="evidence" value="ECO:0007669"/>
    <property type="project" value="UniProtKB-KW"/>
</dbReference>
<evidence type="ECO:0000256" key="3">
    <source>
        <dbReference type="ARBA" id="ARBA00022771"/>
    </source>
</evidence>
<feature type="region of interest" description="Disordered" evidence="6">
    <location>
        <begin position="723"/>
        <end position="767"/>
    </location>
</feature>
<dbReference type="SUPFAM" id="SSF90229">
    <property type="entry name" value="CCCH zinc finger"/>
    <property type="match status" value="2"/>
</dbReference>
<dbReference type="InterPro" id="IPR000571">
    <property type="entry name" value="Znf_CCCH"/>
</dbReference>
<feature type="zinc finger region" description="C3H1-type" evidence="5">
    <location>
        <begin position="466"/>
        <end position="489"/>
    </location>
</feature>
<evidence type="ECO:0000256" key="5">
    <source>
        <dbReference type="PROSITE-ProRule" id="PRU00723"/>
    </source>
</evidence>
<dbReference type="Pfam" id="PF00642">
    <property type="entry name" value="zf-CCCH"/>
    <property type="match status" value="1"/>
</dbReference>
<feature type="region of interest" description="Disordered" evidence="6">
    <location>
        <begin position="361"/>
        <end position="392"/>
    </location>
</feature>
<dbReference type="Gene3D" id="2.30.30.1190">
    <property type="match status" value="1"/>
</dbReference>
<feature type="compositionally biased region" description="Basic residues" evidence="6">
    <location>
        <begin position="381"/>
        <end position="392"/>
    </location>
</feature>
<evidence type="ECO:0000313" key="8">
    <source>
        <dbReference type="EMBL" id="KZV21608.1"/>
    </source>
</evidence>
<feature type="zinc finger region" description="C3H1-type" evidence="5">
    <location>
        <begin position="436"/>
        <end position="463"/>
    </location>
</feature>
<dbReference type="PROSITE" id="PS50103">
    <property type="entry name" value="ZF_C3H1"/>
    <property type="match status" value="3"/>
</dbReference>
<dbReference type="GO" id="GO:0045892">
    <property type="term" value="P:negative regulation of DNA-templated transcription"/>
    <property type="evidence" value="ECO:0007669"/>
    <property type="project" value="InterPro"/>
</dbReference>
<dbReference type="PANTHER" id="PTHR13119">
    <property type="entry name" value="ZINC FINGER CCCH DOMAIN-CONTAINING PROTEI"/>
    <property type="match status" value="1"/>
</dbReference>
<evidence type="ECO:0000313" key="9">
    <source>
        <dbReference type="Proteomes" id="UP000250235"/>
    </source>
</evidence>
<feature type="compositionally biased region" description="Basic and acidic residues" evidence="6">
    <location>
        <begin position="501"/>
        <end position="514"/>
    </location>
</feature>
<keyword evidence="3 5" id="KW-0863">Zinc-finger</keyword>